<evidence type="ECO:0000313" key="12">
    <source>
        <dbReference type="EMBL" id="HFJ53548.1"/>
    </source>
</evidence>
<keyword evidence="3" id="KW-1003">Cell membrane</keyword>
<dbReference type="Pfam" id="PF00924">
    <property type="entry name" value="MS_channel_2nd"/>
    <property type="match status" value="1"/>
</dbReference>
<evidence type="ECO:0000256" key="6">
    <source>
        <dbReference type="ARBA" id="ARBA00023136"/>
    </source>
</evidence>
<dbReference type="InterPro" id="IPR011066">
    <property type="entry name" value="MscS_channel_C_sf"/>
</dbReference>
<feature type="domain" description="Mechanosensitive ion channel MscS C-terminal" evidence="9">
    <location>
        <begin position="210"/>
        <end position="267"/>
    </location>
</feature>
<dbReference type="GO" id="GO:0008381">
    <property type="term" value="F:mechanosensitive monoatomic ion channel activity"/>
    <property type="evidence" value="ECO:0007669"/>
    <property type="project" value="InterPro"/>
</dbReference>
<dbReference type="FunFam" id="2.30.30.60:FF:000001">
    <property type="entry name" value="MscS Mechanosensitive ion channel"/>
    <property type="match status" value="1"/>
</dbReference>
<comment type="similarity">
    <text evidence="2">Belongs to the MscS (TC 1.A.23) family.</text>
</comment>
<dbReference type="InterPro" id="IPR006685">
    <property type="entry name" value="MscS_channel_2nd"/>
</dbReference>
<keyword evidence="5 7" id="KW-1133">Transmembrane helix</keyword>
<dbReference type="InterPro" id="IPR049142">
    <property type="entry name" value="MS_channel_1st"/>
</dbReference>
<dbReference type="InterPro" id="IPR023408">
    <property type="entry name" value="MscS_beta-dom_sf"/>
</dbReference>
<dbReference type="SUPFAM" id="SSF82689">
    <property type="entry name" value="Mechanosensitive channel protein MscS (YggB), C-terminal domain"/>
    <property type="match status" value="1"/>
</dbReference>
<dbReference type="InterPro" id="IPR045276">
    <property type="entry name" value="YbiO_bact"/>
</dbReference>
<dbReference type="SUPFAM" id="SSF50182">
    <property type="entry name" value="Sm-like ribonucleoproteins"/>
    <property type="match status" value="1"/>
</dbReference>
<dbReference type="AlphaFoldDB" id="A0A7C1SRY3"/>
<dbReference type="EMBL" id="DSLG01000008">
    <property type="protein sequence ID" value="HEA87709.1"/>
    <property type="molecule type" value="Genomic_DNA"/>
</dbReference>
<feature type="transmembrane region" description="Helical" evidence="7">
    <location>
        <begin position="93"/>
        <end position="113"/>
    </location>
</feature>
<comment type="subcellular location">
    <subcellularLocation>
        <location evidence="1">Cell membrane</location>
        <topology evidence="1">Multi-pass membrane protein</topology>
    </subcellularLocation>
</comment>
<dbReference type="Pfam" id="PF21088">
    <property type="entry name" value="MS_channel_1st"/>
    <property type="match status" value="1"/>
</dbReference>
<dbReference type="InterPro" id="IPR011014">
    <property type="entry name" value="MscS_channel_TM-2"/>
</dbReference>
<dbReference type="PANTHER" id="PTHR30460:SF0">
    <property type="entry name" value="MODERATE CONDUCTANCE MECHANOSENSITIVE CHANNEL YBIO"/>
    <property type="match status" value="1"/>
</dbReference>
<feature type="domain" description="Mechanosensitive ion channel transmembrane helices 2/3" evidence="10">
    <location>
        <begin position="70"/>
        <end position="110"/>
    </location>
</feature>
<dbReference type="EMBL" id="DSTU01000004">
    <property type="protein sequence ID" value="HFJ53548.1"/>
    <property type="molecule type" value="Genomic_DNA"/>
</dbReference>
<evidence type="ECO:0000256" key="7">
    <source>
        <dbReference type="SAM" id="Phobius"/>
    </source>
</evidence>
<dbReference type="InterPro" id="IPR010920">
    <property type="entry name" value="LSM_dom_sf"/>
</dbReference>
<name>A0A7C1SRY3_UNCW3</name>
<dbReference type="Gene3D" id="2.30.30.60">
    <property type="match status" value="1"/>
</dbReference>
<evidence type="ECO:0000259" key="9">
    <source>
        <dbReference type="Pfam" id="PF21082"/>
    </source>
</evidence>
<organism evidence="11">
    <name type="scientific">candidate division WOR-3 bacterium</name>
    <dbReference type="NCBI Taxonomy" id="2052148"/>
    <lineage>
        <taxon>Bacteria</taxon>
        <taxon>Bacteria division WOR-3</taxon>
    </lineage>
</organism>
<feature type="transmembrane region" description="Helical" evidence="7">
    <location>
        <begin position="69"/>
        <end position="87"/>
    </location>
</feature>
<comment type="caution">
    <text evidence="11">The sequence shown here is derived from an EMBL/GenBank/DDBJ whole genome shotgun (WGS) entry which is preliminary data.</text>
</comment>
<evidence type="ECO:0000256" key="3">
    <source>
        <dbReference type="ARBA" id="ARBA00022475"/>
    </source>
</evidence>
<gene>
    <name evidence="11" type="ORF">ENP94_06875</name>
    <name evidence="12" type="ORF">ENS16_02525</name>
</gene>
<dbReference type="SUPFAM" id="SSF82861">
    <property type="entry name" value="Mechanosensitive channel protein MscS (YggB), transmembrane region"/>
    <property type="match status" value="1"/>
</dbReference>
<evidence type="ECO:0000313" key="11">
    <source>
        <dbReference type="EMBL" id="HEA87709.1"/>
    </source>
</evidence>
<dbReference type="GO" id="GO:0005886">
    <property type="term" value="C:plasma membrane"/>
    <property type="evidence" value="ECO:0007669"/>
    <property type="project" value="UniProtKB-SubCell"/>
</dbReference>
<proteinExistence type="inferred from homology"/>
<accession>A0A7C1SRY3</accession>
<evidence type="ECO:0000256" key="1">
    <source>
        <dbReference type="ARBA" id="ARBA00004651"/>
    </source>
</evidence>
<dbReference type="InterPro" id="IPR049278">
    <property type="entry name" value="MS_channel_C"/>
</dbReference>
<feature type="transmembrane region" description="Helical" evidence="7">
    <location>
        <begin position="27"/>
        <end position="48"/>
    </location>
</feature>
<evidence type="ECO:0000256" key="2">
    <source>
        <dbReference type="ARBA" id="ARBA00008017"/>
    </source>
</evidence>
<evidence type="ECO:0000256" key="4">
    <source>
        <dbReference type="ARBA" id="ARBA00022692"/>
    </source>
</evidence>
<dbReference type="Gene3D" id="1.10.287.1260">
    <property type="match status" value="1"/>
</dbReference>
<sequence length="289" mass="32536">MFWQELGKSLAEQFFGPSRLLSYARSFINVLIIVTGAWFATKLFNLVVNRIFRQKEERYFRTVVPLVQSLFRYLILALAIVLILRAVGVDYKAIIAGAGVVGLAIGFGAQTLVKDFISGFFTLFEGAIAAGDYIVTSNLEGTVEKIGLRVTQIRAFDGTLWTVPNGELTSFGNRNRDYMRAIVGFDLAYEQNAEQGMKVAEFGAKTWYARNRERCLDIPEVQGLLNFGDSGMRIRVVCKVKPGEQWAAERELRLEIKKALDEAGIEIPFPRRVVYNRQNRERIGLSGSD</sequence>
<evidence type="ECO:0000259" key="8">
    <source>
        <dbReference type="Pfam" id="PF00924"/>
    </source>
</evidence>
<protein>
    <submittedName>
        <fullName evidence="11">Mechanosensitive ion channel</fullName>
    </submittedName>
</protein>
<keyword evidence="4 7" id="KW-0812">Transmembrane</keyword>
<evidence type="ECO:0000259" key="10">
    <source>
        <dbReference type="Pfam" id="PF21088"/>
    </source>
</evidence>
<dbReference type="Gene3D" id="3.30.70.100">
    <property type="match status" value="1"/>
</dbReference>
<feature type="domain" description="Mechanosensitive ion channel MscS" evidence="8">
    <location>
        <begin position="111"/>
        <end position="173"/>
    </location>
</feature>
<reference evidence="11" key="1">
    <citation type="journal article" date="2020" name="mSystems">
        <title>Genome- and Community-Level Interaction Insights into Carbon Utilization and Element Cycling Functions of Hydrothermarchaeota in Hydrothermal Sediment.</title>
        <authorList>
            <person name="Zhou Z."/>
            <person name="Liu Y."/>
            <person name="Xu W."/>
            <person name="Pan J."/>
            <person name="Luo Z.H."/>
            <person name="Li M."/>
        </authorList>
    </citation>
    <scope>NUCLEOTIDE SEQUENCE [LARGE SCALE GENOMIC DNA]</scope>
    <source>
        <strain evidence="11">SpSt-265</strain>
        <strain evidence="12">SpSt-465</strain>
    </source>
</reference>
<dbReference type="PANTHER" id="PTHR30460">
    <property type="entry name" value="MODERATE CONDUCTANCE MECHANOSENSITIVE CHANNEL YBIO"/>
    <property type="match status" value="1"/>
</dbReference>
<keyword evidence="6 7" id="KW-0472">Membrane</keyword>
<dbReference type="Pfam" id="PF21082">
    <property type="entry name" value="MS_channel_3rd"/>
    <property type="match status" value="1"/>
</dbReference>
<evidence type="ECO:0000256" key="5">
    <source>
        <dbReference type="ARBA" id="ARBA00022989"/>
    </source>
</evidence>